<sequence>MTEVVVVEKNGSLKSVKVKSFKESEFYKIAGFKHNKTEDFKLHTTWMIEGNNTSTHILVYGKDTGRANSENKYEFPPPIDETLFFGNVLLIHKKESQYLPLSVENWKKAYEHLFGGFEDLNDSKDDDDEADDEDEDAPRTAEGYVQDGFVVDDDDIDDEEDETEAEEDDLDDEGDDLDDEGDDLDDEGDDIVERTPIKLPKTPKTPRRSTRIKNKPTEPIFTFTSSECENEFDYTSELEEEEYVV</sequence>
<feature type="compositionally biased region" description="Acidic residues" evidence="1">
    <location>
        <begin position="150"/>
        <end position="190"/>
    </location>
</feature>
<reference evidence="2" key="1">
    <citation type="journal article" date="2020" name="Nature">
        <title>Giant virus diversity and host interactions through global metagenomics.</title>
        <authorList>
            <person name="Schulz F."/>
            <person name="Roux S."/>
            <person name="Paez-Espino D."/>
            <person name="Jungbluth S."/>
            <person name="Walsh D.A."/>
            <person name="Denef V.J."/>
            <person name="McMahon K.D."/>
            <person name="Konstantinidis K.T."/>
            <person name="Eloe-Fadrosh E.A."/>
            <person name="Kyrpides N.C."/>
            <person name="Woyke T."/>
        </authorList>
    </citation>
    <scope>NUCLEOTIDE SEQUENCE</scope>
    <source>
        <strain evidence="2">GVMAG-M-3300024258-28</strain>
    </source>
</reference>
<evidence type="ECO:0000313" key="2">
    <source>
        <dbReference type="EMBL" id="QHT94577.1"/>
    </source>
</evidence>
<feature type="compositionally biased region" description="Basic residues" evidence="1">
    <location>
        <begin position="204"/>
        <end position="214"/>
    </location>
</feature>
<feature type="compositionally biased region" description="Acidic residues" evidence="1">
    <location>
        <begin position="124"/>
        <end position="136"/>
    </location>
</feature>
<proteinExistence type="predicted"/>
<evidence type="ECO:0000256" key="1">
    <source>
        <dbReference type="SAM" id="MobiDB-lite"/>
    </source>
</evidence>
<protein>
    <submittedName>
        <fullName evidence="2">Uncharacterized protein</fullName>
    </submittedName>
</protein>
<organism evidence="2">
    <name type="scientific">viral metagenome</name>
    <dbReference type="NCBI Taxonomy" id="1070528"/>
    <lineage>
        <taxon>unclassified sequences</taxon>
        <taxon>metagenomes</taxon>
        <taxon>organismal metagenomes</taxon>
    </lineage>
</organism>
<name>A0A6C0IRR8_9ZZZZ</name>
<dbReference type="EMBL" id="MN740227">
    <property type="protein sequence ID" value="QHT94577.1"/>
    <property type="molecule type" value="Genomic_DNA"/>
</dbReference>
<feature type="region of interest" description="Disordered" evidence="1">
    <location>
        <begin position="118"/>
        <end position="220"/>
    </location>
</feature>
<dbReference type="AlphaFoldDB" id="A0A6C0IRR8"/>
<accession>A0A6C0IRR8</accession>